<dbReference type="EMBL" id="JAZGQO010000010">
    <property type="protein sequence ID" value="KAK6176572.1"/>
    <property type="molecule type" value="Genomic_DNA"/>
</dbReference>
<feature type="region of interest" description="Disordered" evidence="1">
    <location>
        <begin position="235"/>
        <end position="263"/>
    </location>
</feature>
<dbReference type="Proteomes" id="UP001347796">
    <property type="component" value="Unassembled WGS sequence"/>
</dbReference>
<sequence>MTNFRWITDVFTTRDSLDFHPSSVITSRGSFRPYRSFNNRSFLGTSTNFIEKLQKDRERDSEFHLKSLESIPRQLRSPSKQKFYFPEEQKIASPRKQKKSYSQSVYLRHGHVPPIHSKILRKPSNTDSYCVEPLAIDRGLVVNLNSRTTPRSDRSHPCESDTSSSRTQKFKRFQAVRVKSSEAIIHDRPIRNMKSLERLQFVNPLLKGRRVEKDFDRNSLYDLESNTAMSAIRSVQEYNDPKDDDDTPDPGFTVEDVFKIKPS</sequence>
<keyword evidence="3" id="KW-1185">Reference proteome</keyword>
<reference evidence="2 3" key="1">
    <citation type="submission" date="2024-01" db="EMBL/GenBank/DDBJ databases">
        <title>The genome of the rayed Mediterranean limpet Patella caerulea (Linnaeus, 1758).</title>
        <authorList>
            <person name="Anh-Thu Weber A."/>
            <person name="Halstead-Nussloch G."/>
        </authorList>
    </citation>
    <scope>NUCLEOTIDE SEQUENCE [LARGE SCALE GENOMIC DNA]</scope>
    <source>
        <strain evidence="2">AATW-2023a</strain>
        <tissue evidence="2">Whole specimen</tissue>
    </source>
</reference>
<organism evidence="2 3">
    <name type="scientific">Patella caerulea</name>
    <name type="common">Rayed Mediterranean limpet</name>
    <dbReference type="NCBI Taxonomy" id="87958"/>
    <lineage>
        <taxon>Eukaryota</taxon>
        <taxon>Metazoa</taxon>
        <taxon>Spiralia</taxon>
        <taxon>Lophotrochozoa</taxon>
        <taxon>Mollusca</taxon>
        <taxon>Gastropoda</taxon>
        <taxon>Patellogastropoda</taxon>
        <taxon>Patelloidea</taxon>
        <taxon>Patellidae</taxon>
        <taxon>Patella</taxon>
    </lineage>
</organism>
<evidence type="ECO:0000313" key="3">
    <source>
        <dbReference type="Proteomes" id="UP001347796"/>
    </source>
</evidence>
<evidence type="ECO:0000256" key="1">
    <source>
        <dbReference type="SAM" id="MobiDB-lite"/>
    </source>
</evidence>
<evidence type="ECO:0000313" key="2">
    <source>
        <dbReference type="EMBL" id="KAK6176572.1"/>
    </source>
</evidence>
<feature type="region of interest" description="Disordered" evidence="1">
    <location>
        <begin position="146"/>
        <end position="167"/>
    </location>
</feature>
<name>A0AAN8JFB8_PATCE</name>
<feature type="compositionally biased region" description="Basic and acidic residues" evidence="1">
    <location>
        <begin position="150"/>
        <end position="159"/>
    </location>
</feature>
<accession>A0AAN8JFB8</accession>
<proteinExistence type="predicted"/>
<comment type="caution">
    <text evidence="2">The sequence shown here is derived from an EMBL/GenBank/DDBJ whole genome shotgun (WGS) entry which is preliminary data.</text>
</comment>
<protein>
    <submittedName>
        <fullName evidence="2">Uncharacterized protein</fullName>
    </submittedName>
</protein>
<dbReference type="AlphaFoldDB" id="A0AAN8JFB8"/>
<gene>
    <name evidence="2" type="ORF">SNE40_014832</name>
</gene>